<feature type="domain" description="SLH" evidence="7">
    <location>
        <begin position="1009"/>
        <end position="1072"/>
    </location>
</feature>
<feature type="active site" description="Charge relay system" evidence="6">
    <location>
        <position position="291"/>
    </location>
</feature>
<dbReference type="STRING" id="698762.SAMN00808754_0178"/>
<evidence type="ECO:0000313" key="9">
    <source>
        <dbReference type="Proteomes" id="UP000192569"/>
    </source>
</evidence>
<dbReference type="PANTHER" id="PTHR43399:SF4">
    <property type="entry name" value="CELL WALL-ASSOCIATED PROTEASE"/>
    <property type="match status" value="1"/>
</dbReference>
<dbReference type="InterPro" id="IPR000209">
    <property type="entry name" value="Peptidase_S8/S53_dom"/>
</dbReference>
<reference evidence="8 9" key="1">
    <citation type="submission" date="2017-04" db="EMBL/GenBank/DDBJ databases">
        <authorList>
            <person name="Afonso C.L."/>
            <person name="Miller P.J."/>
            <person name="Scott M.A."/>
            <person name="Spackman E."/>
            <person name="Goraichik I."/>
            <person name="Dimitrov K.M."/>
            <person name="Suarez D.L."/>
            <person name="Swayne D.E."/>
        </authorList>
    </citation>
    <scope>NUCLEOTIDE SEQUENCE [LARGE SCALE GENOMIC DNA]</scope>
    <source>
        <strain evidence="8 9">ToBE</strain>
    </source>
</reference>
<dbReference type="InterPro" id="IPR015500">
    <property type="entry name" value="Peptidase_S8_subtilisin-rel"/>
</dbReference>
<feature type="active site" description="Charge relay system" evidence="6">
    <location>
        <position position="61"/>
    </location>
</feature>
<dbReference type="InterPro" id="IPR034058">
    <property type="entry name" value="TagA/B/C/D_pept_dom"/>
</dbReference>
<dbReference type="InterPro" id="IPR051048">
    <property type="entry name" value="Peptidase_S8/S53_subtilisin"/>
</dbReference>
<dbReference type="PIRSF" id="PIRSF037899">
    <property type="entry name" value="Subtilisin_rel_Moth_2364"/>
    <property type="match status" value="1"/>
</dbReference>
<keyword evidence="5 6" id="KW-0720">Serine protease</keyword>
<evidence type="ECO:0000256" key="3">
    <source>
        <dbReference type="ARBA" id="ARBA00022737"/>
    </source>
</evidence>
<keyword evidence="2 6" id="KW-0645">Protease</keyword>
<keyword evidence="4 6" id="KW-0378">Hydrolase</keyword>
<protein>
    <submittedName>
        <fullName evidence="8">S-layer homology domain-containing protein</fullName>
    </submittedName>
</protein>
<dbReference type="Gene3D" id="2.60.120.380">
    <property type="match status" value="1"/>
</dbReference>
<dbReference type="PROSITE" id="PS51892">
    <property type="entry name" value="SUBTILASE"/>
    <property type="match status" value="1"/>
</dbReference>
<evidence type="ECO:0000256" key="1">
    <source>
        <dbReference type="ARBA" id="ARBA00011073"/>
    </source>
</evidence>
<dbReference type="Gene3D" id="3.40.50.200">
    <property type="entry name" value="Peptidase S8/S53 domain"/>
    <property type="match status" value="1"/>
</dbReference>
<dbReference type="Pfam" id="PF00395">
    <property type="entry name" value="SLH"/>
    <property type="match status" value="3"/>
</dbReference>
<dbReference type="GO" id="GO:0006508">
    <property type="term" value="P:proteolysis"/>
    <property type="evidence" value="ECO:0007669"/>
    <property type="project" value="UniProtKB-KW"/>
</dbReference>
<dbReference type="GO" id="GO:0004252">
    <property type="term" value="F:serine-type endopeptidase activity"/>
    <property type="evidence" value="ECO:0007669"/>
    <property type="project" value="UniProtKB-UniRule"/>
</dbReference>
<evidence type="ECO:0000256" key="6">
    <source>
        <dbReference type="PROSITE-ProRule" id="PRU01240"/>
    </source>
</evidence>
<dbReference type="PRINTS" id="PR00723">
    <property type="entry name" value="SUBTILISIN"/>
</dbReference>
<feature type="active site" description="Charge relay system" evidence="6">
    <location>
        <position position="104"/>
    </location>
</feature>
<keyword evidence="9" id="KW-1185">Reference proteome</keyword>
<dbReference type="AlphaFoldDB" id="A0A1W1V8K7"/>
<evidence type="ECO:0000256" key="2">
    <source>
        <dbReference type="ARBA" id="ARBA00022670"/>
    </source>
</evidence>
<sequence>MIFLFLFTPLISWVKFYVNSFPPSFLSDRAAHVIGAEALRAPGLVVPGGLKGQGEVVGLADSGLDTGKLNDLHPDFQGQPGRLPKILMLKSWAGRSIPDDPLGHGTHLAGIIAGTGLASGGKYIGIAPEASLYFQALLNEEGEISLPLDLGDLFRPAYAAGVRIHVDGWGGGPNKYSDTTRQVDSFVRSHPDFLPIFGAGNSGPVQGSLTSEANSKNALVVGASQSVRPALSPDAQDALKQAPFSSRGPTGDGRIKPELLAPGAGIVAPRSRLVPSNFPANPSYRLESGTSQAAAVAGGAAVLLRQYLRTEYGLSNPSAALLKAALINGARGGFSFSEGSETFGILDLAGTILSLEEKLMRLIDETWGLASGETASYEWEVKDTRFPLKVTLAWTDPPALSGASPALVNDLDLVVLGPDGTEYRGNDFSGKGIKDNLNNVEQVYIKNPLPGRYLIQVKASQIKEPAVTGSPSPRQDFALSFGQVLYHAIVTDVEAGGRLRMAGGEIIPFPPGGVKNVVNGYISSSSPESILPGSDLYLGPSTAYVVGATWQAGGIQVLATPGGEMVVEISREAREGGFYLNPLAKEAFFLNGRPANPQDIPAGAEVTANLNPSTLTLWRVLARVVEREGFVAKIDKEERKIWLWGEDKPYTVAPRAGVSFGDRLVAVDRSDLPWGAPDKGELEGILPGMAVRLSISPWTGEVLYLEVKREMALGRLTSVDAVSGRLSLEGGVTLELFPGAPVFRDGRETNLSGLKIGDWVQALTLPGEYKVISLKAYSQVLYGRLLYISREKSLLYLVDSFNRFHVLSLNPTAEVYRWGLEAGREALAAGDWVRVILAPGKEEILRVDIALPVEEKEAVLAGWDEDREALKLADDTVYPVSRATLVTLGGYRVPARDLPPGLKARIVYVPSSEGFLLAQVIAEVPPGRPAPELKVSAFSRGGKYYLTGWTSADRLYLYREDGSYQLVNLLPGGSFSLEAQSLEDKSWLLVALDQRAGAITAQKVELGGEVSLPFWDTYGHWAAQDIKELSRQGLLAGYEDGSFRPDKPVTRVEFIVFLDRLAGMKETGPKEAWKGLPAELPFTDAQEIPLWAKEAVVRVYVRGWLKGFDDGTLRPLSFLTRAEAAAFLIRYMGSHAPSPATFLPFRDGDEVPLWAKDTVARAYAAGLLRGVTPDTLAPLSPLTRAQAATCLKRLLDALP</sequence>
<dbReference type="InterPro" id="IPR008979">
    <property type="entry name" value="Galactose-bd-like_sf"/>
</dbReference>
<dbReference type="PANTHER" id="PTHR43399">
    <property type="entry name" value="SUBTILISIN-RELATED"/>
    <property type="match status" value="1"/>
</dbReference>
<gene>
    <name evidence="8" type="ORF">SAMN00808754_0178</name>
</gene>
<dbReference type="Proteomes" id="UP000192569">
    <property type="component" value="Chromosome I"/>
</dbReference>
<dbReference type="CDD" id="cd04842">
    <property type="entry name" value="Peptidases_S8_Kp43_protease"/>
    <property type="match status" value="1"/>
</dbReference>
<evidence type="ECO:0000256" key="4">
    <source>
        <dbReference type="ARBA" id="ARBA00022801"/>
    </source>
</evidence>
<keyword evidence="3" id="KW-0677">Repeat</keyword>
<dbReference type="SUPFAM" id="SSF49785">
    <property type="entry name" value="Galactose-binding domain-like"/>
    <property type="match status" value="1"/>
</dbReference>
<dbReference type="Pfam" id="PF00082">
    <property type="entry name" value="Peptidase_S8"/>
    <property type="match status" value="1"/>
</dbReference>
<dbReference type="SUPFAM" id="SSF52743">
    <property type="entry name" value="Subtilisin-like"/>
    <property type="match status" value="1"/>
</dbReference>
<evidence type="ECO:0000313" key="8">
    <source>
        <dbReference type="EMBL" id="SMB89576.1"/>
    </source>
</evidence>
<comment type="similarity">
    <text evidence="1 6">Belongs to the peptidase S8 family.</text>
</comment>
<dbReference type="EMBL" id="LT838272">
    <property type="protein sequence ID" value="SMB89576.1"/>
    <property type="molecule type" value="Genomic_DNA"/>
</dbReference>
<accession>A0A1W1V8K7</accession>
<dbReference type="InterPro" id="IPR001119">
    <property type="entry name" value="SLH_dom"/>
</dbReference>
<dbReference type="PROSITE" id="PS51272">
    <property type="entry name" value="SLH"/>
    <property type="match status" value="3"/>
</dbReference>
<evidence type="ECO:0000259" key="7">
    <source>
        <dbReference type="PROSITE" id="PS51272"/>
    </source>
</evidence>
<dbReference type="InterPro" id="IPR017313">
    <property type="entry name" value="Moth2364"/>
</dbReference>
<feature type="domain" description="SLH" evidence="7">
    <location>
        <begin position="1143"/>
        <end position="1199"/>
    </location>
</feature>
<name>A0A1W1V8K7_9FIRM</name>
<dbReference type="InterPro" id="IPR036852">
    <property type="entry name" value="Peptidase_S8/S53_dom_sf"/>
</dbReference>
<organism evidence="8 9">
    <name type="scientific">Thermanaeromonas toyohensis ToBE</name>
    <dbReference type="NCBI Taxonomy" id="698762"/>
    <lineage>
        <taxon>Bacteria</taxon>
        <taxon>Bacillati</taxon>
        <taxon>Bacillota</taxon>
        <taxon>Clostridia</taxon>
        <taxon>Neomoorellales</taxon>
        <taxon>Neomoorellaceae</taxon>
        <taxon>Thermanaeromonas</taxon>
    </lineage>
</organism>
<feature type="domain" description="SLH" evidence="7">
    <location>
        <begin position="1079"/>
        <end position="1142"/>
    </location>
</feature>
<proteinExistence type="inferred from homology"/>
<evidence type="ECO:0000256" key="5">
    <source>
        <dbReference type="ARBA" id="ARBA00022825"/>
    </source>
</evidence>